<evidence type="ECO:0000256" key="1">
    <source>
        <dbReference type="ARBA" id="ARBA00022490"/>
    </source>
</evidence>
<keyword evidence="10" id="KW-1185">Reference proteome</keyword>
<dbReference type="PANTHER" id="PTHR19136:SF81">
    <property type="entry name" value="MOLYBDENUM COFACTOR GUANYLYLTRANSFERASE"/>
    <property type="match status" value="1"/>
</dbReference>
<dbReference type="Pfam" id="PF12804">
    <property type="entry name" value="NTP_transf_3"/>
    <property type="match status" value="1"/>
</dbReference>
<evidence type="ECO:0000256" key="7">
    <source>
        <dbReference type="ARBA" id="ARBA00023150"/>
    </source>
</evidence>
<organism evidence="9 10">
    <name type="scientific">Bowmanella yangjiangensis</name>
    <dbReference type="NCBI Taxonomy" id="2811230"/>
    <lineage>
        <taxon>Bacteria</taxon>
        <taxon>Pseudomonadati</taxon>
        <taxon>Pseudomonadota</taxon>
        <taxon>Gammaproteobacteria</taxon>
        <taxon>Alteromonadales</taxon>
        <taxon>Alteromonadaceae</taxon>
        <taxon>Bowmanella</taxon>
    </lineage>
</organism>
<keyword evidence="7" id="KW-0501">Molybdenum cofactor biosynthesis</keyword>
<evidence type="ECO:0000256" key="5">
    <source>
        <dbReference type="ARBA" id="ARBA00022842"/>
    </source>
</evidence>
<protein>
    <submittedName>
        <fullName evidence="9">Molybdenum cofactor guanylyltransferase</fullName>
    </submittedName>
</protein>
<dbReference type="SUPFAM" id="SSF53448">
    <property type="entry name" value="Nucleotide-diphospho-sugar transferases"/>
    <property type="match status" value="1"/>
</dbReference>
<dbReference type="InterPro" id="IPR025877">
    <property type="entry name" value="MobA-like_NTP_Trfase"/>
</dbReference>
<keyword evidence="5" id="KW-0460">Magnesium</keyword>
<evidence type="ECO:0000256" key="3">
    <source>
        <dbReference type="ARBA" id="ARBA00022723"/>
    </source>
</evidence>
<evidence type="ECO:0000259" key="8">
    <source>
        <dbReference type="Pfam" id="PF12804"/>
    </source>
</evidence>
<evidence type="ECO:0000256" key="2">
    <source>
        <dbReference type="ARBA" id="ARBA00022679"/>
    </source>
</evidence>
<dbReference type="CDD" id="cd02503">
    <property type="entry name" value="MobA"/>
    <property type="match status" value="1"/>
</dbReference>
<dbReference type="InterPro" id="IPR029044">
    <property type="entry name" value="Nucleotide-diphossugar_trans"/>
</dbReference>
<keyword evidence="6" id="KW-0342">GTP-binding</keyword>
<evidence type="ECO:0000256" key="6">
    <source>
        <dbReference type="ARBA" id="ARBA00023134"/>
    </source>
</evidence>
<keyword evidence="1" id="KW-0963">Cytoplasm</keyword>
<feature type="domain" description="MobA-like NTP transferase" evidence="8">
    <location>
        <begin position="4"/>
        <end position="149"/>
    </location>
</feature>
<keyword evidence="2" id="KW-0808">Transferase</keyword>
<sequence>MLIGLVLAGGRSSRMGQDKALLEYHGNSLLQQAQQLLQKSGCERVLISRNQLGFVQDLVKDAGPLGGIYSALTQANNLDELLIVPVDMPFLLPSLLHDLYRYGRKNGRPYYFQHCFLPLYLPITEVLRDYLKQLMDNEGQGSVRHMLAHLQACALPCKARHRLRNLNTPEQWQSAIAG</sequence>
<dbReference type="Gene3D" id="3.90.550.10">
    <property type="entry name" value="Spore Coat Polysaccharide Biosynthesis Protein SpsA, Chain A"/>
    <property type="match status" value="1"/>
</dbReference>
<dbReference type="RefSeq" id="WP_206593643.1">
    <property type="nucleotide sequence ID" value="NZ_JAFKCS010000006.1"/>
</dbReference>
<name>A0ABS3CRQ5_9ALTE</name>
<evidence type="ECO:0000313" key="9">
    <source>
        <dbReference type="EMBL" id="MBN7819799.1"/>
    </source>
</evidence>
<gene>
    <name evidence="9" type="ORF">J0A65_07975</name>
</gene>
<dbReference type="InterPro" id="IPR013482">
    <property type="entry name" value="Molybde_CF_guanTrfase"/>
</dbReference>
<dbReference type="PANTHER" id="PTHR19136">
    <property type="entry name" value="MOLYBDENUM COFACTOR GUANYLYLTRANSFERASE"/>
    <property type="match status" value="1"/>
</dbReference>
<dbReference type="Proteomes" id="UP000663992">
    <property type="component" value="Unassembled WGS sequence"/>
</dbReference>
<dbReference type="GO" id="GO:0016779">
    <property type="term" value="F:nucleotidyltransferase activity"/>
    <property type="evidence" value="ECO:0007669"/>
    <property type="project" value="UniProtKB-KW"/>
</dbReference>
<keyword evidence="3" id="KW-0479">Metal-binding</keyword>
<keyword evidence="9" id="KW-0548">Nucleotidyltransferase</keyword>
<evidence type="ECO:0000256" key="4">
    <source>
        <dbReference type="ARBA" id="ARBA00022741"/>
    </source>
</evidence>
<dbReference type="EMBL" id="JAFKCS010000006">
    <property type="protein sequence ID" value="MBN7819799.1"/>
    <property type="molecule type" value="Genomic_DNA"/>
</dbReference>
<accession>A0ABS3CRQ5</accession>
<proteinExistence type="predicted"/>
<comment type="caution">
    <text evidence="9">The sequence shown here is derived from an EMBL/GenBank/DDBJ whole genome shotgun (WGS) entry which is preliminary data.</text>
</comment>
<reference evidence="9 10" key="1">
    <citation type="submission" date="2021-03" db="EMBL/GenBank/DDBJ databases">
        <title>novel species isolated from a fishpond in China.</title>
        <authorList>
            <person name="Lu H."/>
            <person name="Cai Z."/>
        </authorList>
    </citation>
    <scope>NUCLEOTIDE SEQUENCE [LARGE SCALE GENOMIC DNA]</scope>
    <source>
        <strain evidence="9 10">Y57</strain>
    </source>
</reference>
<keyword evidence="4" id="KW-0547">Nucleotide-binding</keyword>
<evidence type="ECO:0000313" key="10">
    <source>
        <dbReference type="Proteomes" id="UP000663992"/>
    </source>
</evidence>